<dbReference type="KEGG" id="amaq:GO499_18260"/>
<protein>
    <submittedName>
        <fullName evidence="2">Uncharacterized protein</fullName>
    </submittedName>
</protein>
<evidence type="ECO:0000313" key="3">
    <source>
        <dbReference type="Proteomes" id="UP000464495"/>
    </source>
</evidence>
<dbReference type="Proteomes" id="UP000464495">
    <property type="component" value="Chromosome"/>
</dbReference>
<dbReference type="AlphaFoldDB" id="A0A6P1T5F1"/>
<sequence length="129" mass="14246">MKTYLLAILLTVPATFAAAEPFKCRVTDVLLSSEENPEFVRKNKQKQFLITVGSESIVIAQSSPDFAPSEREFFPVSEPPSDILAMATDSFSVSTFAMPYLTNSGIRFDATLTLQTANFVNVWTLDCLP</sequence>
<proteinExistence type="predicted"/>
<organism evidence="2 3">
    <name type="scientific">Algicella marina</name>
    <dbReference type="NCBI Taxonomy" id="2683284"/>
    <lineage>
        <taxon>Bacteria</taxon>
        <taxon>Pseudomonadati</taxon>
        <taxon>Pseudomonadota</taxon>
        <taxon>Alphaproteobacteria</taxon>
        <taxon>Rhodobacterales</taxon>
        <taxon>Paracoccaceae</taxon>
        <taxon>Algicella</taxon>
    </lineage>
</organism>
<feature type="chain" id="PRO_5027004998" evidence="1">
    <location>
        <begin position="18"/>
        <end position="129"/>
    </location>
</feature>
<evidence type="ECO:0000313" key="2">
    <source>
        <dbReference type="EMBL" id="QHQ36985.1"/>
    </source>
</evidence>
<feature type="signal peptide" evidence="1">
    <location>
        <begin position="1"/>
        <end position="17"/>
    </location>
</feature>
<name>A0A6P1T5F1_9RHOB</name>
<keyword evidence="3" id="KW-1185">Reference proteome</keyword>
<accession>A0A6P1T5F1</accession>
<dbReference type="EMBL" id="CP046620">
    <property type="protein sequence ID" value="QHQ36985.1"/>
    <property type="molecule type" value="Genomic_DNA"/>
</dbReference>
<dbReference type="RefSeq" id="WP_161863527.1">
    <property type="nucleotide sequence ID" value="NZ_CP046620.1"/>
</dbReference>
<keyword evidence="1" id="KW-0732">Signal</keyword>
<reference evidence="2 3" key="1">
    <citation type="submission" date="2019-12" db="EMBL/GenBank/DDBJ databases">
        <title>Complete genome sequence of Algicella marina strain 9Alg 56(T) isolated from the red alga Tichocarpus crinitus.</title>
        <authorList>
            <person name="Kim S.-G."/>
            <person name="Nedashkovskaya O.I."/>
        </authorList>
    </citation>
    <scope>NUCLEOTIDE SEQUENCE [LARGE SCALE GENOMIC DNA]</scope>
    <source>
        <strain evidence="2 3">9Alg 56</strain>
    </source>
</reference>
<gene>
    <name evidence="2" type="ORF">GO499_18260</name>
</gene>
<evidence type="ECO:0000256" key="1">
    <source>
        <dbReference type="SAM" id="SignalP"/>
    </source>
</evidence>